<feature type="domain" description="PAZ" evidence="2">
    <location>
        <begin position="412"/>
        <end position="539"/>
    </location>
</feature>
<dbReference type="CDD" id="cd04657">
    <property type="entry name" value="Piwi_ago-like"/>
    <property type="match status" value="1"/>
</dbReference>
<dbReference type="AlphaFoldDB" id="A0AAN6V086"/>
<dbReference type="InterPro" id="IPR014811">
    <property type="entry name" value="ArgoL1"/>
</dbReference>
<dbReference type="Pfam" id="PF02170">
    <property type="entry name" value="PAZ"/>
    <property type="match status" value="1"/>
</dbReference>
<dbReference type="PANTHER" id="PTHR22891">
    <property type="entry name" value="EUKARYOTIC TRANSLATION INITIATION FACTOR 2C"/>
    <property type="match status" value="1"/>
</dbReference>
<dbReference type="SUPFAM" id="SSF101690">
    <property type="entry name" value="PAZ domain"/>
    <property type="match status" value="1"/>
</dbReference>
<gene>
    <name evidence="4" type="ORF">C8A04DRAFT_14336</name>
</gene>
<dbReference type="Pfam" id="PF16488">
    <property type="entry name" value="ArgoL2"/>
    <property type="match status" value="1"/>
</dbReference>
<dbReference type="InterPro" id="IPR003100">
    <property type="entry name" value="PAZ_dom"/>
</dbReference>
<dbReference type="Gene3D" id="3.40.50.2300">
    <property type="match status" value="1"/>
</dbReference>
<dbReference type="InterPro" id="IPR012337">
    <property type="entry name" value="RNaseH-like_sf"/>
</dbReference>
<dbReference type="GO" id="GO:0003723">
    <property type="term" value="F:RNA binding"/>
    <property type="evidence" value="ECO:0007669"/>
    <property type="project" value="InterPro"/>
</dbReference>
<dbReference type="InterPro" id="IPR032472">
    <property type="entry name" value="ArgoL2"/>
</dbReference>
<dbReference type="SMART" id="SM00950">
    <property type="entry name" value="Piwi"/>
    <property type="match status" value="1"/>
</dbReference>
<protein>
    <submittedName>
        <fullName evidence="4">Ribonuclease H-like domain-containing protein</fullName>
    </submittedName>
</protein>
<reference evidence="4" key="1">
    <citation type="journal article" date="2023" name="Mol. Phylogenet. Evol.">
        <title>Genome-scale phylogeny and comparative genomics of the fungal order Sordariales.</title>
        <authorList>
            <person name="Hensen N."/>
            <person name="Bonometti L."/>
            <person name="Westerberg I."/>
            <person name="Brannstrom I.O."/>
            <person name="Guillou S."/>
            <person name="Cros-Aarteil S."/>
            <person name="Calhoun S."/>
            <person name="Haridas S."/>
            <person name="Kuo A."/>
            <person name="Mondo S."/>
            <person name="Pangilinan J."/>
            <person name="Riley R."/>
            <person name="LaButti K."/>
            <person name="Andreopoulos B."/>
            <person name="Lipzen A."/>
            <person name="Chen C."/>
            <person name="Yan M."/>
            <person name="Daum C."/>
            <person name="Ng V."/>
            <person name="Clum A."/>
            <person name="Steindorff A."/>
            <person name="Ohm R.A."/>
            <person name="Martin F."/>
            <person name="Silar P."/>
            <person name="Natvig D.O."/>
            <person name="Lalanne C."/>
            <person name="Gautier V."/>
            <person name="Ament-Velasquez S.L."/>
            <person name="Kruys A."/>
            <person name="Hutchinson M.I."/>
            <person name="Powell A.J."/>
            <person name="Barry K."/>
            <person name="Miller A.N."/>
            <person name="Grigoriev I.V."/>
            <person name="Debuchy R."/>
            <person name="Gladieux P."/>
            <person name="Hiltunen Thoren M."/>
            <person name="Johannesson H."/>
        </authorList>
    </citation>
    <scope>NUCLEOTIDE SEQUENCE</scope>
    <source>
        <strain evidence="4">CBS 141.50</strain>
    </source>
</reference>
<dbReference type="Pfam" id="PF16486">
    <property type="entry name" value="ArgoN"/>
    <property type="match status" value="1"/>
</dbReference>
<dbReference type="InterPro" id="IPR036397">
    <property type="entry name" value="RNaseH_sf"/>
</dbReference>
<feature type="domain" description="Piwi" evidence="3">
    <location>
        <begin position="714"/>
        <end position="1037"/>
    </location>
</feature>
<feature type="compositionally biased region" description="Gly residues" evidence="1">
    <location>
        <begin position="1"/>
        <end position="91"/>
    </location>
</feature>
<dbReference type="Proteomes" id="UP001302676">
    <property type="component" value="Unassembled WGS sequence"/>
</dbReference>
<dbReference type="RefSeq" id="XP_062634492.1">
    <property type="nucleotide sequence ID" value="XM_062778052.1"/>
</dbReference>
<dbReference type="EMBL" id="MU853617">
    <property type="protein sequence ID" value="KAK4141121.1"/>
    <property type="molecule type" value="Genomic_DNA"/>
</dbReference>
<dbReference type="InterPro" id="IPR045246">
    <property type="entry name" value="Piwi_ago-like"/>
</dbReference>
<sequence>MSGRGGRGRGGGNDGFRGGGGRGGYGSGGYQGGGRGRGGGGGGGGGGRGGGGGYDGGGRGGGRGGGGGGGYRGGRGGGGFRGGGGGGGGGPDVFTDPSGQVPQPDVKVTELEDAWMKKHGISPQAKPGPQLETALARLTIQDPQSGLTQLPKRPAFGTNGTPIILWANYFMLKSKVDHLYRYDVRVMPKKLSQSEEMEATTKKADDREIKGKKLAKIIELALKQLKGNPTYATEYKQQVITLQKLKLSEDSFEMVTLAEPPRKTETWYVRFDGPTSIDIRGLTSHLLSLEDRDNDGTFPKYLAEIDSLGVVFGHGPRSDAGTAAVGRSRFFAVDGRRDGAELHDQQALIDILRGYVQSVRPATGRLLLNTNVTHGVFRKEFALVKLFERFGLTDISGPRQDTNNEVRRNLDKLHRFLAKSRIRCKIPGDRPGEYLTSDRGMAGLAVRSDGGGEPKGEGPQFTTKQRFGTPATVQFFLRAAPPPASPPPPGLKANTMVTVADYYKSKYKNSNFNPNLPLINVGTSKKPIYFVAEQCTLLPGQPLKARLSPSEADSMIRFACRSAPQNAQSITTAGRALLKLDGNTLLDKFGLDVGKQLVTVKGRELTPPFVTYKQGSSPFDITPTDGGWLMKKLRVWQKGDEIKNWTYLVIHEQTGRLDMSPQEAVASFGRFLRNDMGVNMNMSPTPAAGYKTSDGSPADLKKRFEAFAKSKIQFVLVLLPSKDATLYNDVKKVGDVHTGIATVCVQQSMITKGKGQQGYFANVGLKVNLKFGGANHRVQDKTQLVSKTMFVGYDVTHPTNLPSGASDNAPSLVGLVSSLDENLAQWPAVAWEQKSRSEKVGDDKGKEDDNLFVENFKGRIRLWQRNNAGRLPDNIIIFRDGVSEGQFSMVINDELPHIRAACRAVYAANVKPPPITLIVSVKRHQTRFYPTDRNHMHPRSKSPKEGTIVDRGVTNVRHWDFFLQAHASLQGTARPAHYTVLVDEIFRANFGAQAANRLEELTHDMCYAYGRATKAVSICPPAYYADLVATRARVHKSEFYEDTKTVMSSRSGVTTTASEAEVAARRVHPNLVNSMYYI</sequence>
<organism evidence="4 5">
    <name type="scientific">Dichotomopilus funicola</name>
    <dbReference type="NCBI Taxonomy" id="1934379"/>
    <lineage>
        <taxon>Eukaryota</taxon>
        <taxon>Fungi</taxon>
        <taxon>Dikarya</taxon>
        <taxon>Ascomycota</taxon>
        <taxon>Pezizomycotina</taxon>
        <taxon>Sordariomycetes</taxon>
        <taxon>Sordariomycetidae</taxon>
        <taxon>Sordariales</taxon>
        <taxon>Chaetomiaceae</taxon>
        <taxon>Dichotomopilus</taxon>
    </lineage>
</organism>
<evidence type="ECO:0000313" key="5">
    <source>
        <dbReference type="Proteomes" id="UP001302676"/>
    </source>
</evidence>
<dbReference type="PROSITE" id="PS50821">
    <property type="entry name" value="PAZ"/>
    <property type="match status" value="1"/>
</dbReference>
<dbReference type="InterPro" id="IPR036085">
    <property type="entry name" value="PAZ_dom_sf"/>
</dbReference>
<name>A0AAN6V086_9PEZI</name>
<dbReference type="SMART" id="SM01163">
    <property type="entry name" value="DUF1785"/>
    <property type="match status" value="1"/>
</dbReference>
<dbReference type="GeneID" id="87814665"/>
<dbReference type="Gene3D" id="2.170.260.10">
    <property type="entry name" value="paz domain"/>
    <property type="match status" value="1"/>
</dbReference>
<accession>A0AAN6V086</accession>
<reference evidence="4" key="2">
    <citation type="submission" date="2023-05" db="EMBL/GenBank/DDBJ databases">
        <authorList>
            <consortium name="Lawrence Berkeley National Laboratory"/>
            <person name="Steindorff A."/>
            <person name="Hensen N."/>
            <person name="Bonometti L."/>
            <person name="Westerberg I."/>
            <person name="Brannstrom I.O."/>
            <person name="Guillou S."/>
            <person name="Cros-Aarteil S."/>
            <person name="Calhoun S."/>
            <person name="Haridas S."/>
            <person name="Kuo A."/>
            <person name="Mondo S."/>
            <person name="Pangilinan J."/>
            <person name="Riley R."/>
            <person name="Labutti K."/>
            <person name="Andreopoulos B."/>
            <person name="Lipzen A."/>
            <person name="Chen C."/>
            <person name="Yanf M."/>
            <person name="Daum C."/>
            <person name="Ng V."/>
            <person name="Clum A."/>
            <person name="Ohm R."/>
            <person name="Martin F."/>
            <person name="Silar P."/>
            <person name="Natvig D."/>
            <person name="Lalanne C."/>
            <person name="Gautier V."/>
            <person name="Ament-Velasquez S.L."/>
            <person name="Kruys A."/>
            <person name="Hutchinson M.I."/>
            <person name="Powell A.J."/>
            <person name="Barry K."/>
            <person name="Miller A.N."/>
            <person name="Grigoriev I.V."/>
            <person name="Debuchy R."/>
            <person name="Gladieux P."/>
            <person name="Thoren M.H."/>
            <person name="Johannesson H."/>
        </authorList>
    </citation>
    <scope>NUCLEOTIDE SEQUENCE</scope>
    <source>
        <strain evidence="4">CBS 141.50</strain>
    </source>
</reference>
<comment type="caution">
    <text evidence="4">The sequence shown here is derived from an EMBL/GenBank/DDBJ whole genome shotgun (WGS) entry which is preliminary data.</text>
</comment>
<dbReference type="InterPro" id="IPR003165">
    <property type="entry name" value="Piwi"/>
</dbReference>
<dbReference type="SUPFAM" id="SSF53098">
    <property type="entry name" value="Ribonuclease H-like"/>
    <property type="match status" value="1"/>
</dbReference>
<dbReference type="Pfam" id="PF02171">
    <property type="entry name" value="Piwi"/>
    <property type="match status" value="1"/>
</dbReference>
<dbReference type="InterPro" id="IPR032474">
    <property type="entry name" value="Argonaute_N"/>
</dbReference>
<evidence type="ECO:0000259" key="3">
    <source>
        <dbReference type="PROSITE" id="PS50822"/>
    </source>
</evidence>
<proteinExistence type="predicted"/>
<dbReference type="Pfam" id="PF08699">
    <property type="entry name" value="ArgoL1"/>
    <property type="match status" value="1"/>
</dbReference>
<evidence type="ECO:0000313" key="4">
    <source>
        <dbReference type="EMBL" id="KAK4141121.1"/>
    </source>
</evidence>
<keyword evidence="5" id="KW-1185">Reference proteome</keyword>
<dbReference type="Gene3D" id="3.30.420.10">
    <property type="entry name" value="Ribonuclease H-like superfamily/Ribonuclease H"/>
    <property type="match status" value="1"/>
</dbReference>
<evidence type="ECO:0000256" key="1">
    <source>
        <dbReference type="SAM" id="MobiDB-lite"/>
    </source>
</evidence>
<feature type="region of interest" description="Disordered" evidence="1">
    <location>
        <begin position="1"/>
        <end position="104"/>
    </location>
</feature>
<feature type="region of interest" description="Disordered" evidence="1">
    <location>
        <begin position="445"/>
        <end position="464"/>
    </location>
</feature>
<evidence type="ECO:0000259" key="2">
    <source>
        <dbReference type="PROSITE" id="PS50821"/>
    </source>
</evidence>
<dbReference type="CDD" id="cd02846">
    <property type="entry name" value="PAZ_argonaute_like"/>
    <property type="match status" value="1"/>
</dbReference>
<dbReference type="PROSITE" id="PS50822">
    <property type="entry name" value="PIWI"/>
    <property type="match status" value="1"/>
</dbReference>